<name>A0A9N9S6W3_9DIPT</name>
<evidence type="ECO:0000256" key="1">
    <source>
        <dbReference type="ARBA" id="ARBA00004447"/>
    </source>
</evidence>
<dbReference type="EMBL" id="OU895880">
    <property type="protein sequence ID" value="CAG9810437.1"/>
    <property type="molecule type" value="Genomic_DNA"/>
</dbReference>
<evidence type="ECO:0000259" key="13">
    <source>
        <dbReference type="Pfam" id="PF00852"/>
    </source>
</evidence>
<reference evidence="15" key="2">
    <citation type="submission" date="2022-10" db="EMBL/GenBank/DDBJ databases">
        <authorList>
            <consortium name="ENA_rothamsted_submissions"/>
            <consortium name="culmorum"/>
            <person name="King R."/>
        </authorList>
    </citation>
    <scope>NUCLEOTIDE SEQUENCE</scope>
</reference>
<dbReference type="Gene3D" id="3.40.50.11660">
    <property type="entry name" value="Glycosyl transferase family 10, C-terminal domain"/>
    <property type="match status" value="1"/>
</dbReference>
<dbReference type="InterPro" id="IPR038577">
    <property type="entry name" value="GT10-like_C_sf"/>
</dbReference>
<dbReference type="AlphaFoldDB" id="A0A9N9S6W3"/>
<sequence>MHISLSICSTPKRSSRDNPCNLLIKLTKLFIVLLLSIYLFDDISTYRDTQVDSFKLSVPFTNVPKTSQRNESLKYILFWTTWWYFPLWYMGKEVQGEEYLKSIDCPVTNCVFSHDRHLLPRPTDYDALVFHVGDCLDIDDLPSARREDQFYVVADEETSFFSWHNFKLDDNFFNMTLTYRLDADILWNYGLFIDKETGTWFLSHCNTNSNRDHLGKKIQEYMNIDIYGLCGNLTCQIPSIYNETARRTCTDMLNSTYKFYLSFENSICTDYMTEKVYLNMDNYIVPILYNGITDMQHFLPPHSYIHVNDSSSVEDLVNYLKYLDKNPQEYANYFWWKKYYKVLTNAHSYAYCDMCMKVNEWNTKQKRQSYNDLNGWLTQKTCYNMSKNF</sequence>
<dbReference type="GO" id="GO:0032580">
    <property type="term" value="C:Golgi cisterna membrane"/>
    <property type="evidence" value="ECO:0007669"/>
    <property type="project" value="UniProtKB-SubCell"/>
</dbReference>
<keyword evidence="4 12" id="KW-0328">Glycosyltransferase</keyword>
<evidence type="ECO:0000256" key="6">
    <source>
        <dbReference type="ARBA" id="ARBA00022692"/>
    </source>
</evidence>
<keyword evidence="5 12" id="KW-0808">Transferase</keyword>
<gene>
    <name evidence="15" type="ORF">CHIRRI_LOCUS13250</name>
</gene>
<comment type="subcellular location">
    <subcellularLocation>
        <location evidence="1 12">Golgi apparatus</location>
        <location evidence="1 12">Golgi stack membrane</location>
        <topology evidence="1 12">Single-pass type II membrane protein</topology>
    </subcellularLocation>
</comment>
<dbReference type="Pfam" id="PF00852">
    <property type="entry name" value="Glyco_transf_10"/>
    <property type="match status" value="1"/>
</dbReference>
<feature type="transmembrane region" description="Helical" evidence="12">
    <location>
        <begin position="22"/>
        <end position="40"/>
    </location>
</feature>
<evidence type="ECO:0000313" key="15">
    <source>
        <dbReference type="EMBL" id="CAG9810437.1"/>
    </source>
</evidence>
<evidence type="ECO:0000256" key="2">
    <source>
        <dbReference type="ARBA" id="ARBA00004922"/>
    </source>
</evidence>
<keyword evidence="16" id="KW-1185">Reference proteome</keyword>
<comment type="pathway">
    <text evidence="2">Protein modification; protein glycosylation.</text>
</comment>
<dbReference type="EC" id="2.4.1.-" evidence="12"/>
<evidence type="ECO:0000256" key="12">
    <source>
        <dbReference type="RuleBase" id="RU003832"/>
    </source>
</evidence>
<dbReference type="GO" id="GO:0008417">
    <property type="term" value="F:fucosyltransferase activity"/>
    <property type="evidence" value="ECO:0007669"/>
    <property type="project" value="InterPro"/>
</dbReference>
<evidence type="ECO:0000313" key="16">
    <source>
        <dbReference type="Proteomes" id="UP001153620"/>
    </source>
</evidence>
<feature type="domain" description="Fucosyltransferase C-terminal" evidence="13">
    <location>
        <begin position="196"/>
        <end position="376"/>
    </location>
</feature>
<keyword evidence="6 12" id="KW-0812">Transmembrane</keyword>
<comment type="similarity">
    <text evidence="3 12">Belongs to the glycosyltransferase 10 family.</text>
</comment>
<feature type="domain" description="Fucosyltransferase N-terminal" evidence="14">
    <location>
        <begin position="73"/>
        <end position="190"/>
    </location>
</feature>
<organism evidence="15 16">
    <name type="scientific">Chironomus riparius</name>
    <dbReference type="NCBI Taxonomy" id="315576"/>
    <lineage>
        <taxon>Eukaryota</taxon>
        <taxon>Metazoa</taxon>
        <taxon>Ecdysozoa</taxon>
        <taxon>Arthropoda</taxon>
        <taxon>Hexapoda</taxon>
        <taxon>Insecta</taxon>
        <taxon>Pterygota</taxon>
        <taxon>Neoptera</taxon>
        <taxon>Endopterygota</taxon>
        <taxon>Diptera</taxon>
        <taxon>Nematocera</taxon>
        <taxon>Chironomoidea</taxon>
        <taxon>Chironomidae</taxon>
        <taxon>Chironominae</taxon>
        <taxon>Chironomus</taxon>
    </lineage>
</organism>
<evidence type="ECO:0000256" key="10">
    <source>
        <dbReference type="ARBA" id="ARBA00023136"/>
    </source>
</evidence>
<dbReference type="FunFam" id="3.40.50.11660:FF:000002">
    <property type="entry name" value="Alpha-(1,3)-fucosyltransferase"/>
    <property type="match status" value="1"/>
</dbReference>
<dbReference type="InterPro" id="IPR055270">
    <property type="entry name" value="Glyco_tran_10_C"/>
</dbReference>
<evidence type="ECO:0000256" key="5">
    <source>
        <dbReference type="ARBA" id="ARBA00022679"/>
    </source>
</evidence>
<dbReference type="PANTHER" id="PTHR48438:SF1">
    <property type="entry name" value="ALPHA-(1,3)-FUCOSYLTRANSFERASE C-RELATED"/>
    <property type="match status" value="1"/>
</dbReference>
<dbReference type="Proteomes" id="UP001153620">
    <property type="component" value="Chromosome 4"/>
</dbReference>
<protein>
    <recommendedName>
        <fullName evidence="12">Fucosyltransferase</fullName>
        <ecNumber evidence="12">2.4.1.-</ecNumber>
    </recommendedName>
</protein>
<accession>A0A9N9S6W3</accession>
<evidence type="ECO:0000256" key="9">
    <source>
        <dbReference type="ARBA" id="ARBA00023034"/>
    </source>
</evidence>
<dbReference type="PANTHER" id="PTHR48438">
    <property type="entry name" value="ALPHA-(1,3)-FUCOSYLTRANSFERASE C-RELATED"/>
    <property type="match status" value="1"/>
</dbReference>
<keyword evidence="11" id="KW-0325">Glycoprotein</keyword>
<dbReference type="InterPro" id="IPR031481">
    <property type="entry name" value="Glyco_tran_10_N"/>
</dbReference>
<dbReference type="Pfam" id="PF17039">
    <property type="entry name" value="Glyco_tran_10_N"/>
    <property type="match status" value="1"/>
</dbReference>
<keyword evidence="9 12" id="KW-0333">Golgi apparatus</keyword>
<dbReference type="SUPFAM" id="SSF53756">
    <property type="entry name" value="UDP-Glycosyltransferase/glycogen phosphorylase"/>
    <property type="match status" value="1"/>
</dbReference>
<keyword evidence="10 12" id="KW-0472">Membrane</keyword>
<proteinExistence type="inferred from homology"/>
<dbReference type="InterPro" id="IPR001503">
    <property type="entry name" value="Glyco_trans_10"/>
</dbReference>
<dbReference type="OrthoDB" id="427096at2759"/>
<keyword evidence="7" id="KW-0735">Signal-anchor</keyword>
<evidence type="ECO:0000256" key="7">
    <source>
        <dbReference type="ARBA" id="ARBA00022968"/>
    </source>
</evidence>
<evidence type="ECO:0000259" key="14">
    <source>
        <dbReference type="Pfam" id="PF17039"/>
    </source>
</evidence>
<evidence type="ECO:0000256" key="3">
    <source>
        <dbReference type="ARBA" id="ARBA00008919"/>
    </source>
</evidence>
<evidence type="ECO:0000256" key="4">
    <source>
        <dbReference type="ARBA" id="ARBA00022676"/>
    </source>
</evidence>
<evidence type="ECO:0000256" key="11">
    <source>
        <dbReference type="ARBA" id="ARBA00023180"/>
    </source>
</evidence>
<evidence type="ECO:0000256" key="8">
    <source>
        <dbReference type="ARBA" id="ARBA00022989"/>
    </source>
</evidence>
<reference evidence="15" key="1">
    <citation type="submission" date="2022-01" db="EMBL/GenBank/DDBJ databases">
        <authorList>
            <person name="King R."/>
        </authorList>
    </citation>
    <scope>NUCLEOTIDE SEQUENCE</scope>
</reference>
<keyword evidence="8 12" id="KW-1133">Transmembrane helix</keyword>